<sequence length="563" mass="63273">MGRRLKTMTLKTLLRIPAFKYDARTLMKWLWNAWRGNQLQAILNATIGLLSVGVGLGQVWAVKHAIDVASRTVSGNIYWAVGWMAVLILSDFALTIAGTWVRNILGIKAQNRMQQRLLDRLLKSVWRGRNHHHSADILNRLEFDVSTVVTFLTETIPNTLSVLAMFLGAFFYLFSMDKVLALIVIAIFPLFLAVSKIYVGRMRHLTREVRDSDSKVQSVMQETIQHRMLIKTLESNEAMVERLENIQSELRYRVVKRTKFSVFSNVVINFGFAFGYLVAFLWAALRMSAHTLSFGGMTAFLQLVNKIQGPARNLTKLVPAFVSVFTAAERLMELEEDPLEAQGAPIYIKAPCGIRLNNLCYAYEDGKDKVIDNLSFDFKPGSCTAILGETGAGKTTLVRMILALVQPQSGQIEIYHGSTRQTLSPLHRCNFVYVPQGNTLMSGTIRENLRLGKLDATDEEMLHALHVSCADFVNDLPEGLNTLCFEQGGGLSEGQAQRIAIARSLLRDRSVMLFDEATSALDPDTERQLLHNILSTHDKTILFITHRPAVIDYCDHILKITKI</sequence>
<dbReference type="GO" id="GO:0005886">
    <property type="term" value="C:plasma membrane"/>
    <property type="evidence" value="ECO:0007669"/>
    <property type="project" value="UniProtKB-SubCell"/>
</dbReference>
<feature type="domain" description="ABC transporter" evidence="8">
    <location>
        <begin position="354"/>
        <end position="563"/>
    </location>
</feature>
<proteinExistence type="predicted"/>
<dbReference type="InterPro" id="IPR039421">
    <property type="entry name" value="Type_1_exporter"/>
</dbReference>
<dbReference type="Gene3D" id="1.20.1560.10">
    <property type="entry name" value="ABC transporter type 1, transmembrane domain"/>
    <property type="match status" value="1"/>
</dbReference>
<dbReference type="GO" id="GO:0034040">
    <property type="term" value="F:ATPase-coupled lipid transmembrane transporter activity"/>
    <property type="evidence" value="ECO:0007669"/>
    <property type="project" value="TreeGrafter"/>
</dbReference>
<gene>
    <name evidence="10" type="ORF">HMPREF9145_2037</name>
</gene>
<feature type="transmembrane region" description="Helical" evidence="7">
    <location>
        <begin position="260"/>
        <end position="285"/>
    </location>
</feature>
<dbReference type="SUPFAM" id="SSF90123">
    <property type="entry name" value="ABC transporter transmembrane region"/>
    <property type="match status" value="1"/>
</dbReference>
<comment type="caution">
    <text evidence="10">The sequence shown here is derived from an EMBL/GenBank/DDBJ whole genome shotgun (WGS) entry which is preliminary data.</text>
</comment>
<keyword evidence="6 7" id="KW-0472">Membrane</keyword>
<evidence type="ECO:0000259" key="8">
    <source>
        <dbReference type="PROSITE" id="PS50893"/>
    </source>
</evidence>
<feature type="transmembrane region" description="Helical" evidence="7">
    <location>
        <begin position="179"/>
        <end position="199"/>
    </location>
</feature>
<dbReference type="PATRIC" id="fig|1395125.3.peg.1313"/>
<dbReference type="GO" id="GO:0016887">
    <property type="term" value="F:ATP hydrolysis activity"/>
    <property type="evidence" value="ECO:0007669"/>
    <property type="project" value="InterPro"/>
</dbReference>
<dbReference type="PANTHER" id="PTHR24221">
    <property type="entry name" value="ATP-BINDING CASSETTE SUB-FAMILY B"/>
    <property type="match status" value="1"/>
</dbReference>
<keyword evidence="4 10" id="KW-0067">ATP-binding</keyword>
<comment type="subcellular location">
    <subcellularLocation>
        <location evidence="1">Cell membrane</location>
        <topology evidence="1">Multi-pass membrane protein</topology>
    </subcellularLocation>
</comment>
<feature type="transmembrane region" description="Helical" evidence="7">
    <location>
        <begin position="148"/>
        <end position="173"/>
    </location>
</feature>
<dbReference type="PANTHER" id="PTHR24221:SF654">
    <property type="entry name" value="ATP-BINDING CASSETTE SUB-FAMILY B MEMBER 6"/>
    <property type="match status" value="1"/>
</dbReference>
<evidence type="ECO:0000256" key="1">
    <source>
        <dbReference type="ARBA" id="ARBA00004651"/>
    </source>
</evidence>
<dbReference type="InterPro" id="IPR003439">
    <property type="entry name" value="ABC_transporter-like_ATP-bd"/>
</dbReference>
<accession>U2MNM1</accession>
<dbReference type="Pfam" id="PF00005">
    <property type="entry name" value="ABC_tran"/>
    <property type="match status" value="1"/>
</dbReference>
<dbReference type="Pfam" id="PF00664">
    <property type="entry name" value="ABC_membrane"/>
    <property type="match status" value="1"/>
</dbReference>
<dbReference type="InterPro" id="IPR003593">
    <property type="entry name" value="AAA+_ATPase"/>
</dbReference>
<dbReference type="InterPro" id="IPR036640">
    <property type="entry name" value="ABC1_TM_sf"/>
</dbReference>
<evidence type="ECO:0000256" key="5">
    <source>
        <dbReference type="ARBA" id="ARBA00022989"/>
    </source>
</evidence>
<feature type="transmembrane region" description="Helical" evidence="7">
    <location>
        <begin position="41"/>
        <end position="61"/>
    </location>
</feature>
<reference evidence="10 11" key="1">
    <citation type="submission" date="2013-08" db="EMBL/GenBank/DDBJ databases">
        <authorList>
            <person name="Durkin A.S."/>
            <person name="Haft D.R."/>
            <person name="McCorrison J."/>
            <person name="Torralba M."/>
            <person name="Gillis M."/>
            <person name="Haft D.H."/>
            <person name="Methe B."/>
            <person name="Sutton G."/>
            <person name="Nelson K.E."/>
        </authorList>
    </citation>
    <scope>NUCLEOTIDE SEQUENCE [LARGE SCALE GENOMIC DNA]</scope>
    <source>
        <strain evidence="10 11">F0493</strain>
    </source>
</reference>
<evidence type="ECO:0000256" key="4">
    <source>
        <dbReference type="ARBA" id="ARBA00022840"/>
    </source>
</evidence>
<feature type="transmembrane region" description="Helical" evidence="7">
    <location>
        <begin position="81"/>
        <end position="105"/>
    </location>
</feature>
<dbReference type="SMART" id="SM00382">
    <property type="entry name" value="AAA"/>
    <property type="match status" value="1"/>
</dbReference>
<dbReference type="CDD" id="cd03228">
    <property type="entry name" value="ABCC_MRP_Like"/>
    <property type="match status" value="1"/>
</dbReference>
<evidence type="ECO:0000256" key="2">
    <source>
        <dbReference type="ARBA" id="ARBA00022692"/>
    </source>
</evidence>
<dbReference type="PROSITE" id="PS50929">
    <property type="entry name" value="ABC_TM1F"/>
    <property type="match status" value="1"/>
</dbReference>
<keyword evidence="5 7" id="KW-1133">Transmembrane helix</keyword>
<organism evidence="10 11">
    <name type="scientific">Segatella salivae F0493</name>
    <dbReference type="NCBI Taxonomy" id="1395125"/>
    <lineage>
        <taxon>Bacteria</taxon>
        <taxon>Pseudomonadati</taxon>
        <taxon>Bacteroidota</taxon>
        <taxon>Bacteroidia</taxon>
        <taxon>Bacteroidales</taxon>
        <taxon>Prevotellaceae</taxon>
        <taxon>Segatella</taxon>
    </lineage>
</organism>
<evidence type="ECO:0000256" key="7">
    <source>
        <dbReference type="SAM" id="Phobius"/>
    </source>
</evidence>
<protein>
    <submittedName>
        <fullName evidence="10">ABC transporter, ATP-binding protein</fullName>
    </submittedName>
</protein>
<dbReference type="Gene3D" id="3.40.50.300">
    <property type="entry name" value="P-loop containing nucleotide triphosphate hydrolases"/>
    <property type="match status" value="1"/>
</dbReference>
<dbReference type="SUPFAM" id="SSF52540">
    <property type="entry name" value="P-loop containing nucleoside triphosphate hydrolases"/>
    <property type="match status" value="1"/>
</dbReference>
<keyword evidence="3" id="KW-0547">Nucleotide-binding</keyword>
<name>U2MNM1_9BACT</name>
<dbReference type="EMBL" id="AWGW01000017">
    <property type="protein sequence ID" value="ERK00874.1"/>
    <property type="molecule type" value="Genomic_DNA"/>
</dbReference>
<dbReference type="Proteomes" id="UP000017023">
    <property type="component" value="Unassembled WGS sequence"/>
</dbReference>
<keyword evidence="2 7" id="KW-0812">Transmembrane</keyword>
<evidence type="ECO:0000313" key="10">
    <source>
        <dbReference type="EMBL" id="ERK00874.1"/>
    </source>
</evidence>
<feature type="domain" description="ABC transmembrane type-1" evidence="9">
    <location>
        <begin position="48"/>
        <end position="323"/>
    </location>
</feature>
<evidence type="ECO:0000256" key="6">
    <source>
        <dbReference type="ARBA" id="ARBA00023136"/>
    </source>
</evidence>
<dbReference type="CDD" id="cd07346">
    <property type="entry name" value="ABC_6TM_exporters"/>
    <property type="match status" value="1"/>
</dbReference>
<dbReference type="InterPro" id="IPR027417">
    <property type="entry name" value="P-loop_NTPase"/>
</dbReference>
<dbReference type="GO" id="GO:0005524">
    <property type="term" value="F:ATP binding"/>
    <property type="evidence" value="ECO:0007669"/>
    <property type="project" value="UniProtKB-KW"/>
</dbReference>
<dbReference type="AlphaFoldDB" id="U2MNM1"/>
<dbReference type="PROSITE" id="PS50893">
    <property type="entry name" value="ABC_TRANSPORTER_2"/>
    <property type="match status" value="1"/>
</dbReference>
<evidence type="ECO:0000256" key="3">
    <source>
        <dbReference type="ARBA" id="ARBA00022741"/>
    </source>
</evidence>
<evidence type="ECO:0000259" key="9">
    <source>
        <dbReference type="PROSITE" id="PS50929"/>
    </source>
</evidence>
<evidence type="ECO:0000313" key="11">
    <source>
        <dbReference type="Proteomes" id="UP000017023"/>
    </source>
</evidence>
<dbReference type="InterPro" id="IPR011527">
    <property type="entry name" value="ABC1_TM_dom"/>
</dbReference>
<dbReference type="GO" id="GO:0140359">
    <property type="term" value="F:ABC-type transporter activity"/>
    <property type="evidence" value="ECO:0007669"/>
    <property type="project" value="InterPro"/>
</dbReference>